<accession>A0A1X0NT82</accession>
<organism evidence="7 8">
    <name type="scientific">Trypanosoma theileri</name>
    <dbReference type="NCBI Taxonomy" id="67003"/>
    <lineage>
        <taxon>Eukaryota</taxon>
        <taxon>Discoba</taxon>
        <taxon>Euglenozoa</taxon>
        <taxon>Kinetoplastea</taxon>
        <taxon>Metakinetoplastina</taxon>
        <taxon>Trypanosomatida</taxon>
        <taxon>Trypanosomatidae</taxon>
        <taxon>Trypanosoma</taxon>
    </lineage>
</organism>
<protein>
    <recommendedName>
        <fullName evidence="6">EngB-type G domain-containing protein</fullName>
    </recommendedName>
</protein>
<dbReference type="GeneID" id="39986448"/>
<evidence type="ECO:0000313" key="8">
    <source>
        <dbReference type="Proteomes" id="UP000192257"/>
    </source>
</evidence>
<evidence type="ECO:0000256" key="5">
    <source>
        <dbReference type="SAM" id="MobiDB-lite"/>
    </source>
</evidence>
<gene>
    <name evidence="7" type="ORF">TM35_000191700</name>
</gene>
<evidence type="ECO:0000259" key="6">
    <source>
        <dbReference type="PROSITE" id="PS51706"/>
    </source>
</evidence>
<dbReference type="CDD" id="cd01876">
    <property type="entry name" value="YihA_EngB"/>
    <property type="match status" value="1"/>
</dbReference>
<evidence type="ECO:0000256" key="2">
    <source>
        <dbReference type="ARBA" id="ARBA00022741"/>
    </source>
</evidence>
<proteinExistence type="predicted"/>
<keyword evidence="8" id="KW-1185">Reference proteome</keyword>
<dbReference type="PANTHER" id="PTHR11649:SF13">
    <property type="entry name" value="ENGB-TYPE G DOMAIN-CONTAINING PROTEIN"/>
    <property type="match status" value="1"/>
</dbReference>
<dbReference type="PANTHER" id="PTHR11649">
    <property type="entry name" value="MSS1/TRME-RELATED GTP-BINDING PROTEIN"/>
    <property type="match status" value="1"/>
</dbReference>
<comment type="caution">
    <text evidence="7">The sequence shown here is derived from an EMBL/GenBank/DDBJ whole genome shotgun (WGS) entry which is preliminary data.</text>
</comment>
<reference evidence="7 8" key="1">
    <citation type="submission" date="2017-03" db="EMBL/GenBank/DDBJ databases">
        <title>An alternative strategy for trypanosome survival in the mammalian bloodstream revealed through genome and transcriptome analysis of the ubiquitous bovine parasite Trypanosoma (Megatrypanum) theileri.</title>
        <authorList>
            <person name="Kelly S."/>
            <person name="Ivens A."/>
            <person name="Mott A."/>
            <person name="O'Neill E."/>
            <person name="Emms D."/>
            <person name="Macleod O."/>
            <person name="Voorheis P."/>
            <person name="Matthews J."/>
            <person name="Matthews K."/>
            <person name="Carrington M."/>
        </authorList>
    </citation>
    <scope>NUCLEOTIDE SEQUENCE [LARGE SCALE GENOMIC DNA]</scope>
    <source>
        <strain evidence="7">Edinburgh</strain>
    </source>
</reference>
<keyword evidence="4" id="KW-0342">GTP-binding</keyword>
<evidence type="ECO:0000313" key="7">
    <source>
        <dbReference type="EMBL" id="ORC87926.1"/>
    </source>
</evidence>
<dbReference type="OrthoDB" id="391988at2759"/>
<evidence type="ECO:0000256" key="4">
    <source>
        <dbReference type="ARBA" id="ARBA00023134"/>
    </source>
</evidence>
<keyword evidence="1" id="KW-0479">Metal-binding</keyword>
<dbReference type="GO" id="GO:0005525">
    <property type="term" value="F:GTP binding"/>
    <property type="evidence" value="ECO:0007669"/>
    <property type="project" value="UniProtKB-KW"/>
</dbReference>
<dbReference type="AlphaFoldDB" id="A0A1X0NT82"/>
<dbReference type="Pfam" id="PF01926">
    <property type="entry name" value="MMR_HSR1"/>
    <property type="match status" value="1"/>
</dbReference>
<dbReference type="PROSITE" id="PS51706">
    <property type="entry name" value="G_ENGB"/>
    <property type="match status" value="1"/>
</dbReference>
<dbReference type="InterPro" id="IPR027417">
    <property type="entry name" value="P-loop_NTPase"/>
</dbReference>
<dbReference type="RefSeq" id="XP_028881992.1">
    <property type="nucleotide sequence ID" value="XM_029026668.1"/>
</dbReference>
<dbReference type="Gene3D" id="3.40.50.300">
    <property type="entry name" value="P-loop containing nucleotide triphosphate hydrolases"/>
    <property type="match status" value="1"/>
</dbReference>
<dbReference type="Proteomes" id="UP000192257">
    <property type="component" value="Unassembled WGS sequence"/>
</dbReference>
<dbReference type="InterPro" id="IPR006073">
    <property type="entry name" value="GTP-bd"/>
</dbReference>
<dbReference type="GO" id="GO:0046872">
    <property type="term" value="F:metal ion binding"/>
    <property type="evidence" value="ECO:0007669"/>
    <property type="project" value="UniProtKB-KW"/>
</dbReference>
<evidence type="ECO:0000256" key="3">
    <source>
        <dbReference type="ARBA" id="ARBA00022842"/>
    </source>
</evidence>
<keyword evidence="3" id="KW-0460">Magnesium</keyword>
<dbReference type="SUPFAM" id="SSF52540">
    <property type="entry name" value="P-loop containing nucleoside triphosphate hydrolases"/>
    <property type="match status" value="1"/>
</dbReference>
<name>A0A1X0NT82_9TRYP</name>
<dbReference type="VEuPathDB" id="TriTrypDB:TM35_000191700"/>
<dbReference type="EMBL" id="NBCO01000019">
    <property type="protein sequence ID" value="ORC87926.1"/>
    <property type="molecule type" value="Genomic_DNA"/>
</dbReference>
<evidence type="ECO:0000256" key="1">
    <source>
        <dbReference type="ARBA" id="ARBA00022723"/>
    </source>
</evidence>
<dbReference type="STRING" id="67003.A0A1X0NT82"/>
<feature type="compositionally biased region" description="Polar residues" evidence="5">
    <location>
        <begin position="639"/>
        <end position="648"/>
    </location>
</feature>
<dbReference type="InterPro" id="IPR030393">
    <property type="entry name" value="G_ENGB_dom"/>
</dbReference>
<sequence length="892" mass="99016">MFRLSTLCRSSSAFDLLGRVPLRGRPRYTQEQSPRKKVMDGDALMAAATIPKAKPKTSHFATQVALLEVEEQHQEQQQQQIASDALCVTTDAVDDDIVVDDVHGKHLQEVAASSEREKFCEHHPAARGIGMDIIDMVTDAFKEERKRLIAQRRRVLYELTHPNPSDYTYNGKLVPPPPLTFGKVLEESKSLGNKIMLGQHYTLVKQAGVRRENANAITEVGVGRNHNEQQGRGKGRGRGQRQTTMFDNHNFFFEINELYQEIVLVGKACAGKSSLLNALLGQPVAKTSSTPNTTRQISFYQSVSPEEMQQYLSKEGGNGLVKLPGGGLQLTFVDVPGFGIEGMSDQWRDKAIELTDAYLGVRRSVNTVLLCIDCERGLTKTDLRYFTWLENLHGVFFVVLTKCDSVPHSRICSVMRQIYAAITKHRRKYRKVFPFIIPTSAKDGTNVEYLRGLIAETSGLIPGDRLREMLKKKADAEMQTALEEESKRLQEARQIETQKAKDFFAATRGNGNQALLSSKQEIPASPIIMKERKFVLNLDDQDGQKKVSDTVTSTSPTSTEPLLTFQRGDKMSECGVGDDEKVRRRQRFLAWRREHPLQRHQSDYGTFRLNTGLERPDAAWLELPYMEKTTTGAAEVENVPSSPDGVSSPTPPPTTAGDPVSSSSSSSSTESAVLGVGGSPPVRPAGRGGTVSRFLDVLERYGGREAPLERHGRRAAAREARLRRHFDPAAAPFLAEEPDGRVAPFRAGRKCGPSLVAPDANVAARGAAWAARRYAKAAATAAPTAPWTAVETLRRRASRLREEAAANGMKPSELKAYVRNAGGIVEDFAKFEGEVSTAKWMNEVRQAKTLRSQQQMHLNSTAKISYRSMPVGLWKHYGEKDTYWPTPRVQGR</sequence>
<keyword evidence="2" id="KW-0547">Nucleotide-binding</keyword>
<feature type="domain" description="EngB-type G" evidence="6">
    <location>
        <begin position="258"/>
        <end position="460"/>
    </location>
</feature>
<feature type="region of interest" description="Disordered" evidence="5">
    <location>
        <begin position="636"/>
        <end position="689"/>
    </location>
</feature>